<dbReference type="PANTHER" id="PTHR42754">
    <property type="entry name" value="ENDOGLUCANASE"/>
    <property type="match status" value="1"/>
</dbReference>
<keyword evidence="5" id="KW-1185">Reference proteome</keyword>
<evidence type="ECO:0000313" key="5">
    <source>
        <dbReference type="Proteomes" id="UP001597344"/>
    </source>
</evidence>
<feature type="signal peptide" evidence="2">
    <location>
        <begin position="1"/>
        <end position="21"/>
    </location>
</feature>
<dbReference type="EMBL" id="JBHUHY010000002">
    <property type="protein sequence ID" value="MFD2185585.1"/>
    <property type="molecule type" value="Genomic_DNA"/>
</dbReference>
<evidence type="ECO:0000259" key="3">
    <source>
        <dbReference type="Pfam" id="PF18962"/>
    </source>
</evidence>
<accession>A0ABW5ATK8</accession>
<dbReference type="NCBIfam" id="TIGR04183">
    <property type="entry name" value="Por_Secre_tail"/>
    <property type="match status" value="1"/>
</dbReference>
<evidence type="ECO:0000256" key="2">
    <source>
        <dbReference type="SAM" id="SignalP"/>
    </source>
</evidence>
<feature type="domain" description="Secretion system C-terminal sorting" evidence="3">
    <location>
        <begin position="487"/>
        <end position="555"/>
    </location>
</feature>
<dbReference type="PANTHER" id="PTHR42754:SF1">
    <property type="entry name" value="LIPOPROTEIN"/>
    <property type="match status" value="1"/>
</dbReference>
<dbReference type="Pfam" id="PF18962">
    <property type="entry name" value="Por_Secre_tail"/>
    <property type="match status" value="1"/>
</dbReference>
<feature type="chain" id="PRO_5046008459" evidence="2">
    <location>
        <begin position="22"/>
        <end position="562"/>
    </location>
</feature>
<dbReference type="RefSeq" id="WP_378318560.1">
    <property type="nucleotide sequence ID" value="NZ_JBHUHY010000002.1"/>
</dbReference>
<gene>
    <name evidence="4" type="ORF">ACFSJT_02175</name>
</gene>
<name>A0ABW5ATK8_9FLAO</name>
<protein>
    <submittedName>
        <fullName evidence="4">T9SS type A sorting domain-containing protein</fullName>
    </submittedName>
</protein>
<keyword evidence="1 2" id="KW-0732">Signal</keyword>
<evidence type="ECO:0000313" key="4">
    <source>
        <dbReference type="EMBL" id="MFD2185585.1"/>
    </source>
</evidence>
<comment type="caution">
    <text evidence="4">The sequence shown here is derived from an EMBL/GenBank/DDBJ whole genome shotgun (WGS) entry which is preliminary data.</text>
</comment>
<proteinExistence type="predicted"/>
<reference evidence="5" key="1">
    <citation type="journal article" date="2019" name="Int. J. Syst. Evol. Microbiol.">
        <title>The Global Catalogue of Microorganisms (GCM) 10K type strain sequencing project: providing services to taxonomists for standard genome sequencing and annotation.</title>
        <authorList>
            <consortium name="The Broad Institute Genomics Platform"/>
            <consortium name="The Broad Institute Genome Sequencing Center for Infectious Disease"/>
            <person name="Wu L."/>
            <person name="Ma J."/>
        </authorList>
    </citation>
    <scope>NUCLEOTIDE SEQUENCE [LARGE SCALE GENOMIC DNA]</scope>
    <source>
        <strain evidence="5">DT92</strain>
    </source>
</reference>
<dbReference type="InterPro" id="IPR026444">
    <property type="entry name" value="Secre_tail"/>
</dbReference>
<dbReference type="Proteomes" id="UP001597344">
    <property type="component" value="Unassembled WGS sequence"/>
</dbReference>
<organism evidence="4 5">
    <name type="scientific">Aquimarina celericrescens</name>
    <dbReference type="NCBI Taxonomy" id="1964542"/>
    <lineage>
        <taxon>Bacteria</taxon>
        <taxon>Pseudomonadati</taxon>
        <taxon>Bacteroidota</taxon>
        <taxon>Flavobacteriia</taxon>
        <taxon>Flavobacteriales</taxon>
        <taxon>Flavobacteriaceae</taxon>
        <taxon>Aquimarina</taxon>
    </lineage>
</organism>
<sequence>MKTIYYCIACFFMVNMSFSQFQHSYGTETSDMGRSLTQLKKVEKGYLIAGYTARSYIGSLEATLVKTDLNGNQIWSRVYGGESHEYFNSVRQSNYFSPNNPVAYVAAGITYSYGAGQGDAFLVGVDTNGFPVFSRVFGGERLDTFHCVQSIKDENGKPGYIMVGETRSYGNAYPGSNIYVVKTDFQGNLTGATVIGGEGDQRGLWIEQTRDGGYVISGSTTNRRCGGSGALTNPPTDLFVVKLKPDLNLEWNRILGYPDELDPTIGYRNEATCVKQNKDGDFVLTGYTNSFGINNSQDAFLLYMSNGGNFLGMKTYGTERGEYGYGIEVTQDASGKQLYTIVGLNNLSSTRKAMLFQTDSGGNLLWARNYGRNGTEIGIELVSDDFDKGFAFTGFTSSIGAGGIDKYLVETTDTGKTGTPCEKEIELKEIKHEPCVTRSVQQIFVDDYREIQHPVIKIEFKEDICGTASGFRAGEIKALEKNPKAELFPNPVNNLLTIRTGEVSRIIEMKIFDMKGKEVVGDNDVSQTGDIVISTESLNPGVYIVKLKSENGKSHILKFLKE</sequence>
<evidence type="ECO:0000256" key="1">
    <source>
        <dbReference type="ARBA" id="ARBA00022729"/>
    </source>
</evidence>